<evidence type="ECO:0000313" key="1">
    <source>
        <dbReference type="EMBL" id="PTL39497.1"/>
    </source>
</evidence>
<comment type="caution">
    <text evidence="1">The sequence shown here is derived from an EMBL/GenBank/DDBJ whole genome shotgun (WGS) entry which is preliminary data.</text>
</comment>
<gene>
    <name evidence="1" type="ORF">C6Y45_05490</name>
</gene>
<evidence type="ECO:0008006" key="3">
    <source>
        <dbReference type="Google" id="ProtNLM"/>
    </source>
</evidence>
<protein>
    <recommendedName>
        <fullName evidence="3">DUF2867 domain-containing protein</fullName>
    </recommendedName>
</protein>
<evidence type="ECO:0000313" key="2">
    <source>
        <dbReference type="Proteomes" id="UP000240509"/>
    </source>
</evidence>
<dbReference type="OrthoDB" id="9774199at2"/>
<dbReference type="EMBL" id="PZJJ01000006">
    <property type="protein sequence ID" value="PTL39497.1"/>
    <property type="molecule type" value="Genomic_DNA"/>
</dbReference>
<dbReference type="Proteomes" id="UP000240509">
    <property type="component" value="Unassembled WGS sequence"/>
</dbReference>
<reference evidence="1 2" key="1">
    <citation type="submission" date="2018-03" db="EMBL/GenBank/DDBJ databases">
        <title>Alkalicoccus saliphilus sp. nov., isolated from a mineral pool.</title>
        <authorList>
            <person name="Zhao B."/>
        </authorList>
    </citation>
    <scope>NUCLEOTIDE SEQUENCE [LARGE SCALE GENOMIC DNA]</scope>
    <source>
        <strain evidence="1 2">6AG</strain>
    </source>
</reference>
<dbReference type="AlphaFoldDB" id="A0A2T4U7W3"/>
<organism evidence="1 2">
    <name type="scientific">Alkalicoccus saliphilus</name>
    <dbReference type="NCBI Taxonomy" id="200989"/>
    <lineage>
        <taxon>Bacteria</taxon>
        <taxon>Bacillati</taxon>
        <taxon>Bacillota</taxon>
        <taxon>Bacilli</taxon>
        <taxon>Bacillales</taxon>
        <taxon>Bacillaceae</taxon>
        <taxon>Alkalicoccus</taxon>
    </lineage>
</organism>
<sequence length="256" mass="29740">MINHAVIYHQEKPPALDPDADYLRIHAGLEPGHLRLTPAALKKLCSKYRQITLVLPIATNDDLQQGKHENQQTFLLELFRHWTNKSHVTLHVVQADKSDESTSKSEHHVTSVQAWHEKSQINAERIAKSYFRFLPVWSRRLIQSRQKETSIVALSLFGIELLELEQENKKDLPPEISAWIIKGGKMAGGKGYARGRLWFIRSGVHPGLVYAALTHYRPSLPWWIYLISQAVIHQAVMKRFGSWRSRIMRRHHWHSY</sequence>
<accession>A0A2T4U7W3</accession>
<keyword evidence="2" id="KW-1185">Reference proteome</keyword>
<name>A0A2T4U7W3_9BACI</name>
<dbReference type="RefSeq" id="WP_107584064.1">
    <property type="nucleotide sequence ID" value="NZ_PZJJ01000006.1"/>
</dbReference>
<proteinExistence type="predicted"/>